<evidence type="ECO:0000256" key="9">
    <source>
        <dbReference type="SAM" id="Phobius"/>
    </source>
</evidence>
<dbReference type="Gene3D" id="1.10.287.1260">
    <property type="match status" value="1"/>
</dbReference>
<evidence type="ECO:0000256" key="6">
    <source>
        <dbReference type="ARBA" id="ARBA00023136"/>
    </source>
</evidence>
<dbReference type="PANTHER" id="PTHR43634:SF16">
    <property type="entry name" value="MECHANOSENSITIVE ION CHANNEL PROTEIN 2, CHLOROPLASTIC"/>
    <property type="match status" value="1"/>
</dbReference>
<feature type="transmembrane region" description="Helical" evidence="9">
    <location>
        <begin position="234"/>
        <end position="255"/>
    </location>
</feature>
<dbReference type="InterPro" id="IPR045042">
    <property type="entry name" value="YnaI-like"/>
</dbReference>
<feature type="region of interest" description="Disordered" evidence="8">
    <location>
        <begin position="496"/>
        <end position="557"/>
    </location>
</feature>
<feature type="compositionally biased region" description="Basic and acidic residues" evidence="8">
    <location>
        <begin position="592"/>
        <end position="606"/>
    </location>
</feature>
<feature type="domain" description="Mechanosensitive ion channel protein 2/3 C-terminal" evidence="11">
    <location>
        <begin position="358"/>
        <end position="444"/>
    </location>
</feature>
<dbReference type="Pfam" id="PF24956">
    <property type="entry name" value="Msl2-3_C"/>
    <property type="match status" value="1"/>
</dbReference>
<feature type="transmembrane region" description="Helical" evidence="9">
    <location>
        <begin position="193"/>
        <end position="214"/>
    </location>
</feature>
<dbReference type="InterPro" id="IPR057483">
    <property type="entry name" value="MSL2/3_TM_dom"/>
</dbReference>
<dbReference type="GeneID" id="115959686"/>
<dbReference type="OrthoDB" id="1676006at2759"/>
<comment type="similarity">
    <text evidence="2">Belongs to the MscS (TC 1.A.23) family.</text>
</comment>
<feature type="region of interest" description="Disordered" evidence="8">
    <location>
        <begin position="592"/>
        <end position="611"/>
    </location>
</feature>
<keyword evidence="5" id="KW-0813">Transport</keyword>
<dbReference type="PANTHER" id="PTHR43634">
    <property type="entry name" value="OW CONDUCTANCE MECHANOSENSITIVE CHANNEL"/>
    <property type="match status" value="1"/>
</dbReference>
<dbReference type="InterPro" id="IPR023408">
    <property type="entry name" value="MscS_beta-dom_sf"/>
</dbReference>
<evidence type="ECO:0000313" key="13">
    <source>
        <dbReference type="EnsemblPlants" id="QL09p017772:mrna"/>
    </source>
</evidence>
<keyword evidence="7" id="KW-0407">Ion channel</keyword>
<feature type="domain" description="Mechanosensitive ion channel MscS" evidence="10">
    <location>
        <begin position="283"/>
        <end position="353"/>
    </location>
</feature>
<reference evidence="13 14" key="1">
    <citation type="journal article" date="2016" name="G3 (Bethesda)">
        <title>First Draft Assembly and Annotation of the Genome of a California Endemic Oak Quercus lobata Nee (Fagaceae).</title>
        <authorList>
            <person name="Sork V.L."/>
            <person name="Fitz-Gibbon S.T."/>
            <person name="Puiu D."/>
            <person name="Crepeau M."/>
            <person name="Gugger P.F."/>
            <person name="Sherman R."/>
            <person name="Stevens K."/>
            <person name="Langley C.H."/>
            <person name="Pellegrini M."/>
            <person name="Salzberg S.L."/>
        </authorList>
    </citation>
    <scope>NUCLEOTIDE SEQUENCE [LARGE SCALE GENOMIC DNA]</scope>
    <source>
        <strain evidence="13 14">cv. SW786</strain>
    </source>
</reference>
<keyword evidence="4 9" id="KW-1133">Transmembrane helix</keyword>
<dbReference type="InterPro" id="IPR010920">
    <property type="entry name" value="LSM_dom_sf"/>
</dbReference>
<reference evidence="13" key="2">
    <citation type="submission" date="2021-01" db="UniProtKB">
        <authorList>
            <consortium name="EnsemblPlants"/>
        </authorList>
    </citation>
    <scope>IDENTIFICATION</scope>
</reference>
<proteinExistence type="inferred from homology"/>
<dbReference type="Gramene" id="QL09p017772:mrna">
    <property type="protein sequence ID" value="QL09p017772:mrna"/>
    <property type="gene ID" value="QL09p017772"/>
</dbReference>
<dbReference type="RefSeq" id="XP_030934045.1">
    <property type="nucleotide sequence ID" value="XM_031078185.1"/>
</dbReference>
<evidence type="ECO:0000256" key="7">
    <source>
        <dbReference type="ARBA" id="ARBA00023303"/>
    </source>
</evidence>
<evidence type="ECO:0000256" key="4">
    <source>
        <dbReference type="ARBA" id="ARBA00022989"/>
    </source>
</evidence>
<dbReference type="Gene3D" id="2.30.30.60">
    <property type="match status" value="1"/>
</dbReference>
<feature type="transmembrane region" description="Helical" evidence="9">
    <location>
        <begin position="159"/>
        <end position="181"/>
    </location>
</feature>
<dbReference type="Pfam" id="PF00924">
    <property type="entry name" value="MS_channel_2nd"/>
    <property type="match status" value="1"/>
</dbReference>
<keyword evidence="6 9" id="KW-0472">Membrane</keyword>
<dbReference type="InParanoid" id="A0A7N2MIH3"/>
<evidence type="ECO:0000259" key="10">
    <source>
        <dbReference type="Pfam" id="PF00924"/>
    </source>
</evidence>
<dbReference type="SUPFAM" id="SSF50182">
    <property type="entry name" value="Sm-like ribonucleoproteins"/>
    <property type="match status" value="1"/>
</dbReference>
<dbReference type="EMBL" id="LRBV02000009">
    <property type="status" value="NOT_ANNOTATED_CDS"/>
    <property type="molecule type" value="Genomic_DNA"/>
</dbReference>
<dbReference type="RefSeq" id="XP_030934046.1">
    <property type="nucleotide sequence ID" value="XM_031078186.1"/>
</dbReference>
<evidence type="ECO:0000256" key="5">
    <source>
        <dbReference type="ARBA" id="ARBA00023065"/>
    </source>
</evidence>
<organism evidence="13 14">
    <name type="scientific">Quercus lobata</name>
    <name type="common">Valley oak</name>
    <dbReference type="NCBI Taxonomy" id="97700"/>
    <lineage>
        <taxon>Eukaryota</taxon>
        <taxon>Viridiplantae</taxon>
        <taxon>Streptophyta</taxon>
        <taxon>Embryophyta</taxon>
        <taxon>Tracheophyta</taxon>
        <taxon>Spermatophyta</taxon>
        <taxon>Magnoliopsida</taxon>
        <taxon>eudicotyledons</taxon>
        <taxon>Gunneridae</taxon>
        <taxon>Pentapetalae</taxon>
        <taxon>rosids</taxon>
        <taxon>fabids</taxon>
        <taxon>Fagales</taxon>
        <taxon>Fagaceae</taxon>
        <taxon>Quercus</taxon>
    </lineage>
</organism>
<dbReference type="Pfam" id="PF25237">
    <property type="entry name" value="MSL2_3"/>
    <property type="match status" value="1"/>
</dbReference>
<evidence type="ECO:0000256" key="3">
    <source>
        <dbReference type="ARBA" id="ARBA00022692"/>
    </source>
</evidence>
<comment type="subcellular location">
    <subcellularLocation>
        <location evidence="1">Membrane</location>
        <topology evidence="1">Multi-pass membrane protein</topology>
    </subcellularLocation>
</comment>
<dbReference type="Proteomes" id="UP000594261">
    <property type="component" value="Chromosome 9"/>
</dbReference>
<keyword evidence="5" id="KW-0406">Ion transport</keyword>
<dbReference type="GO" id="GO:0034220">
    <property type="term" value="P:monoatomic ion transmembrane transport"/>
    <property type="evidence" value="ECO:0007669"/>
    <property type="project" value="UniProtKB-KW"/>
</dbReference>
<dbReference type="InterPro" id="IPR006685">
    <property type="entry name" value="MscS_channel_2nd"/>
</dbReference>
<dbReference type="InterPro" id="IPR056876">
    <property type="entry name" value="Msl2-3_C"/>
</dbReference>
<evidence type="ECO:0000256" key="2">
    <source>
        <dbReference type="ARBA" id="ARBA00008017"/>
    </source>
</evidence>
<dbReference type="EnsemblPlants" id="QL09p017772:mrna">
    <property type="protein sequence ID" value="QL09p017772:mrna"/>
    <property type="gene ID" value="QL09p017772"/>
</dbReference>
<dbReference type="KEGG" id="qlo:115959686"/>
<evidence type="ECO:0000259" key="11">
    <source>
        <dbReference type="Pfam" id="PF24956"/>
    </source>
</evidence>
<dbReference type="FunCoup" id="A0A7N2MIH3">
    <property type="interactions" value="188"/>
</dbReference>
<evidence type="ECO:0000259" key="12">
    <source>
        <dbReference type="Pfam" id="PF25237"/>
    </source>
</evidence>
<dbReference type="GO" id="GO:0016020">
    <property type="term" value="C:membrane"/>
    <property type="evidence" value="ECO:0007669"/>
    <property type="project" value="UniProtKB-SubCell"/>
</dbReference>
<feature type="domain" description="Mechanosensitive channel protein 2/3 transmembrane" evidence="12">
    <location>
        <begin position="152"/>
        <end position="281"/>
    </location>
</feature>
<dbReference type="AlphaFoldDB" id="A0A7N2MIH3"/>
<name>A0A7N2MIH3_QUELO</name>
<feature type="compositionally biased region" description="Basic and acidic residues" evidence="8">
    <location>
        <begin position="670"/>
        <end position="681"/>
    </location>
</feature>
<sequence length="724" mass="79289">MAPAAGSIQLSHELGIYGVHICGNQHASVMGKDRLNLVSTNLSSNGLRQDAWSLHLLSSVRGPICPVSSRCNVFLCRSVLVPGGGNEIPLLKSATVVLTRSYDVLRGNPHIHKLIPAVGIIAFAAWGLGPLMQLGRIVFLNRTDSSWKKSSTHYVMTSYLQPLLLWTGAILICRALDPVVLPSEASQAVKQRLLNFVRSLSTVLAFAYCFSSLIQQAQKFFMETNESSDARNMGFNFAGKAVYTAVWVAAVSLFMELLGFSTQKWLTAGGLGTVLLTLSGREIITNFLSSVMIHATRPFVLNEWIQTKIEGYEVSGTVEHVGWWSPTIIRGDDREAVHIPNHKFTVNVVRNLSQKTHWRIKNYLAISHLDVNKINIIVADMRKVLAKNPQVEQQKLHRRVFLESINPENQALMILVSCFVKTSHFEEYLRVKEVILLDLLRVISHHRARLATPIRTVQKIYSDADLENIPFADTIFSRSRAATNRPLLLIEPPSYRISSDDKSKTSARPTHNGEHDGKVEAVSTPDSEADTKAGSVSSLDPKTDHKSEAISASDGSSNFKASAMQISATQTGNPVSKSSVQNNSEMLQLKNENRGDAGKETTELNSKDVIPFESMAEKSLATSEEAGSEKMDISTATSQVKLDGGRATTSPSTARPPLEENIVLGVALEGSKRTLPIEEKVASSPLLAESKELTACRNGSESPLVSKDKKDRQSPAFPSGSQSD</sequence>
<keyword evidence="3 9" id="KW-0812">Transmembrane</keyword>
<protein>
    <submittedName>
        <fullName evidence="13">Uncharacterized protein</fullName>
    </submittedName>
</protein>
<accession>A0A7N2MIH3</accession>
<keyword evidence="14" id="KW-1185">Reference proteome</keyword>
<evidence type="ECO:0000313" key="14">
    <source>
        <dbReference type="Proteomes" id="UP000594261"/>
    </source>
</evidence>
<evidence type="ECO:0000256" key="8">
    <source>
        <dbReference type="SAM" id="MobiDB-lite"/>
    </source>
</evidence>
<feature type="region of interest" description="Disordered" evidence="8">
    <location>
        <begin position="617"/>
        <end position="724"/>
    </location>
</feature>
<evidence type="ECO:0000256" key="1">
    <source>
        <dbReference type="ARBA" id="ARBA00004141"/>
    </source>
</evidence>
<feature type="transmembrane region" description="Helical" evidence="9">
    <location>
        <begin position="114"/>
        <end position="139"/>
    </location>
</feature>
<dbReference type="OMA" id="ISHHQAR"/>
<gene>
    <name evidence="13" type="primary">LOC115959686</name>
</gene>